<sequence length="949" mass="105749">MIPGTIDDENDMDEILRWSRRKSEDMITRIRSRRKSERIDDDFEIDMIAQFLDGNAEWITCCAGRLSALKKDFEKAVDFLRGEVVGRNRILEGPFGATCKVYMDYTASGQALLFVTQYMHWVKQMFANAHTEDSATGHFMTEGLDSAIASIERCVNAKDTFVAILIGNGCTGAVQRLQQVLGIYVAPATWRKLAAAMDPNGNWEVPDSEARLKIVSNFPARLPHESASTSSDGQTPTWLRARESVKAALHAKGMLPLVFVGAYEHHSNELSWRDGLCDCLRVPSTKDYELDMQEFEKLLKEHRAASKNRLFIGSFSDCSNVTGMRSNIKAISKLLRAYGALFFIDYAASGPYTRIDCNPKGNEDCFDDCYVSPHKFLGGEGSSGLLMLRKTVYDRRLPPTFGGGGTVKFVTQDFHAYADNLYDRESAGTPGVLQIMQTAMAFEVKDALGPERIEKKEHELLEDLFDWLKKTHPKEVFILGNKTAAKRHPIVSFNVIAPHPLHPRFVTVLLSDLFGIQTRAGCSCAGPIGQDLFQIRPEMMELLVHSITGMQASDEEPGIYSVKPGWCRINMHYTLDELDVWYFKEALSFVVKYGYRFLSLYSMDLVSGSWVYKAPAQPFKVGETAAGFGHQQTLRSDYSAGSNAVPQVPPHIFGLEAALSGAKSRIVSGEDREQLLRQQIERAKTFLKHVPEPKVGPPPAPFPDIRLPSQGPQPFFVVAEGMVHNMEQLKAKVKCRDKQMDQVPEITIDHWAVRVGNGGQDGQNNFSVVPAPYADSSPQEGSTGVDKVWAIKPGFFWQQIDHKENERVVRARAGLLNLLSTTMVILSAVSYVQMTPHSTEIGTVDWTKLKSARLPLYMIICYDMLAGATLGLATTPTGIIGTILSTYAFKQPPEWKNSRPKRFAWTLWLVLLVFCMLLGRIIPGVQFDLGVISAAGGCMVTWLESSLGF</sequence>
<evidence type="ECO:0000259" key="4">
    <source>
        <dbReference type="Pfam" id="PF14340"/>
    </source>
</evidence>
<keyword evidence="2" id="KW-0812">Transmembrane</keyword>
<evidence type="ECO:0000256" key="2">
    <source>
        <dbReference type="SAM" id="Phobius"/>
    </source>
</evidence>
<dbReference type="PANTHER" id="PTHR43586:SF8">
    <property type="entry name" value="CYSTEINE DESULFURASE 1, CHLOROPLASTIC"/>
    <property type="match status" value="1"/>
</dbReference>
<evidence type="ECO:0000259" key="3">
    <source>
        <dbReference type="Pfam" id="PF00266"/>
    </source>
</evidence>
<dbReference type="InterPro" id="IPR015424">
    <property type="entry name" value="PyrdxlP-dep_Trfase"/>
</dbReference>
<dbReference type="Pfam" id="PF00266">
    <property type="entry name" value="Aminotran_5"/>
    <property type="match status" value="1"/>
</dbReference>
<dbReference type="Proteomes" id="UP000654075">
    <property type="component" value="Unassembled WGS sequence"/>
</dbReference>
<gene>
    <name evidence="5" type="ORF">PGLA1383_LOCUS42221</name>
</gene>
<reference evidence="5" key="1">
    <citation type="submission" date="2021-02" db="EMBL/GenBank/DDBJ databases">
        <authorList>
            <person name="Dougan E. K."/>
            <person name="Rhodes N."/>
            <person name="Thang M."/>
            <person name="Chan C."/>
        </authorList>
    </citation>
    <scope>NUCLEOTIDE SEQUENCE</scope>
</reference>
<keyword evidence="2" id="KW-1133">Transmembrane helix</keyword>
<feature type="transmembrane region" description="Helical" evidence="2">
    <location>
        <begin position="854"/>
        <end position="884"/>
    </location>
</feature>
<dbReference type="InterPro" id="IPR025508">
    <property type="entry name" value="DUF4395"/>
</dbReference>
<organism evidence="5 6">
    <name type="scientific">Polarella glacialis</name>
    <name type="common">Dinoflagellate</name>
    <dbReference type="NCBI Taxonomy" id="89957"/>
    <lineage>
        <taxon>Eukaryota</taxon>
        <taxon>Sar</taxon>
        <taxon>Alveolata</taxon>
        <taxon>Dinophyceae</taxon>
        <taxon>Suessiales</taxon>
        <taxon>Suessiaceae</taxon>
        <taxon>Polarella</taxon>
    </lineage>
</organism>
<dbReference type="InterPro" id="IPR015421">
    <property type="entry name" value="PyrdxlP-dep_Trfase_major"/>
</dbReference>
<dbReference type="Gene3D" id="3.90.1150.10">
    <property type="entry name" value="Aspartate Aminotransferase, domain 1"/>
    <property type="match status" value="1"/>
</dbReference>
<name>A0A813GM65_POLGL</name>
<feature type="domain" description="Aminotransferase class V" evidence="3">
    <location>
        <begin position="259"/>
        <end position="530"/>
    </location>
</feature>
<keyword evidence="6" id="KW-1185">Reference proteome</keyword>
<dbReference type="InterPro" id="IPR015422">
    <property type="entry name" value="PyrdxlP-dep_Trfase_small"/>
</dbReference>
<evidence type="ECO:0000313" key="6">
    <source>
        <dbReference type="Proteomes" id="UP000654075"/>
    </source>
</evidence>
<evidence type="ECO:0008006" key="7">
    <source>
        <dbReference type="Google" id="ProtNLM"/>
    </source>
</evidence>
<evidence type="ECO:0000256" key="1">
    <source>
        <dbReference type="ARBA" id="ARBA00022898"/>
    </source>
</evidence>
<evidence type="ECO:0000313" key="5">
    <source>
        <dbReference type="EMBL" id="CAE8625193.1"/>
    </source>
</evidence>
<feature type="domain" description="DUF4395" evidence="4">
    <location>
        <begin position="805"/>
        <end position="949"/>
    </location>
</feature>
<accession>A0A813GM65</accession>
<keyword evidence="2" id="KW-0472">Membrane</keyword>
<dbReference type="SUPFAM" id="SSF53383">
    <property type="entry name" value="PLP-dependent transferases"/>
    <property type="match status" value="1"/>
</dbReference>
<keyword evidence="1" id="KW-0663">Pyridoxal phosphate</keyword>
<comment type="caution">
    <text evidence="5">The sequence shown here is derived from an EMBL/GenBank/DDBJ whole genome shotgun (WGS) entry which is preliminary data.</text>
</comment>
<dbReference type="AlphaFoldDB" id="A0A813GM65"/>
<dbReference type="Pfam" id="PF14340">
    <property type="entry name" value="DUF4395"/>
    <property type="match status" value="1"/>
</dbReference>
<dbReference type="Gene3D" id="3.40.640.10">
    <property type="entry name" value="Type I PLP-dependent aspartate aminotransferase-like (Major domain)"/>
    <property type="match status" value="1"/>
</dbReference>
<dbReference type="OrthoDB" id="198857at2759"/>
<protein>
    <recommendedName>
        <fullName evidence="7">Aminotransferase class V domain-containing protein</fullName>
    </recommendedName>
</protein>
<proteinExistence type="predicted"/>
<dbReference type="PANTHER" id="PTHR43586">
    <property type="entry name" value="CYSTEINE DESULFURASE"/>
    <property type="match status" value="1"/>
</dbReference>
<feature type="transmembrane region" description="Helical" evidence="2">
    <location>
        <begin position="905"/>
        <end position="923"/>
    </location>
</feature>
<dbReference type="EMBL" id="CAJNNV010028605">
    <property type="protein sequence ID" value="CAE8625193.1"/>
    <property type="molecule type" value="Genomic_DNA"/>
</dbReference>
<dbReference type="InterPro" id="IPR000192">
    <property type="entry name" value="Aminotrans_V_dom"/>
</dbReference>